<dbReference type="AlphaFoldDB" id="A0A0D9Z8M5"/>
<sequence length="98" mass="11321">MASTAWWMRARMVAMTQRMRARTAAAARRLPREDEDELTATAAAGQGWQLRRRRWDNDWATAMAAKEEDDTREDGSTYSLPSLRAPQPWAARVARWQI</sequence>
<organism evidence="1">
    <name type="scientific">Oryza glumipatula</name>
    <dbReference type="NCBI Taxonomy" id="40148"/>
    <lineage>
        <taxon>Eukaryota</taxon>
        <taxon>Viridiplantae</taxon>
        <taxon>Streptophyta</taxon>
        <taxon>Embryophyta</taxon>
        <taxon>Tracheophyta</taxon>
        <taxon>Spermatophyta</taxon>
        <taxon>Magnoliopsida</taxon>
        <taxon>Liliopsida</taxon>
        <taxon>Poales</taxon>
        <taxon>Poaceae</taxon>
        <taxon>BOP clade</taxon>
        <taxon>Oryzoideae</taxon>
        <taxon>Oryzeae</taxon>
        <taxon>Oryzinae</taxon>
        <taxon>Oryza</taxon>
    </lineage>
</organism>
<evidence type="ECO:0000313" key="2">
    <source>
        <dbReference type="Proteomes" id="UP000026961"/>
    </source>
</evidence>
<dbReference type="HOGENOM" id="CLU_2337054_0_0_1"/>
<reference evidence="1" key="2">
    <citation type="submission" date="2018-05" db="EMBL/GenBank/DDBJ databases">
        <title>OgluRS3 (Oryza glumaepatula Reference Sequence Version 3).</title>
        <authorList>
            <person name="Zhang J."/>
            <person name="Kudrna D."/>
            <person name="Lee S."/>
            <person name="Talag J."/>
            <person name="Welchert J."/>
            <person name="Wing R.A."/>
        </authorList>
    </citation>
    <scope>NUCLEOTIDE SEQUENCE [LARGE SCALE GENOMIC DNA]</scope>
</reference>
<evidence type="ECO:0000313" key="1">
    <source>
        <dbReference type="EnsemblPlants" id="OGLUM03G21480.1"/>
    </source>
</evidence>
<protein>
    <submittedName>
        <fullName evidence="1">Uncharacterized protein</fullName>
    </submittedName>
</protein>
<proteinExistence type="predicted"/>
<dbReference type="Gramene" id="OGLUM03G21480.1">
    <property type="protein sequence ID" value="OGLUM03G21480.1"/>
    <property type="gene ID" value="OGLUM03G21480"/>
</dbReference>
<dbReference type="Proteomes" id="UP000026961">
    <property type="component" value="Chromosome 3"/>
</dbReference>
<keyword evidence="2" id="KW-1185">Reference proteome</keyword>
<dbReference type="EnsemblPlants" id="OGLUM03G21480.1">
    <property type="protein sequence ID" value="OGLUM03G21480.1"/>
    <property type="gene ID" value="OGLUM03G21480"/>
</dbReference>
<reference evidence="1" key="1">
    <citation type="submission" date="2015-04" db="UniProtKB">
        <authorList>
            <consortium name="EnsemblPlants"/>
        </authorList>
    </citation>
    <scope>IDENTIFICATION</scope>
</reference>
<name>A0A0D9Z8M5_9ORYZ</name>
<accession>A0A0D9Z8M5</accession>